<comment type="similarity">
    <text evidence="8">Belongs to the G-protein coupled receptor 1 family.</text>
</comment>
<dbReference type="SUPFAM" id="SSF81321">
    <property type="entry name" value="Family A G protein-coupled receptor-like"/>
    <property type="match status" value="1"/>
</dbReference>
<dbReference type="PRINTS" id="PR00237">
    <property type="entry name" value="GPCRRHODOPSN"/>
</dbReference>
<sequence>MDNKGLEELNNEEANQNIGGIIFVTIIMIIGIIGNLHVLFVYIFRMKPSNHRIFILSLAVLDLITCIIGMPFIIVDLRNPLTFTRISACKVLRFVNYFICISSALILTIIAIDRYRKICVPLGKQISRQKAKILIVVCIGISLVLSWPAPVLYGHSSVNTTNPNITGIRCYTDDKFKNTKYQSYFNAVLIMLVFGFLAVLVVIYCRIGRVVSKHNTFKSSVPKATSSDISKGKITVSTDLSSENKASKHSKEGKMMNNINCINNKGITVPCTDSVISANLEQNHTKKKQHGKSKQIYPATDKNQMDLEDQNQNVIQGAWRNDKVLLVAQIPLDEVFPNAYQSTIVALEDDPMITLFDISTNFLSMLLYVKSKPEVQDVFLQTFCYIFKDDANI</sequence>
<dbReference type="OrthoDB" id="5969463at2759"/>
<evidence type="ECO:0000256" key="2">
    <source>
        <dbReference type="ARBA" id="ARBA00022692"/>
    </source>
</evidence>
<feature type="transmembrane region" description="Helical" evidence="9">
    <location>
        <begin position="133"/>
        <end position="153"/>
    </location>
</feature>
<keyword evidence="6 8" id="KW-0675">Receptor</keyword>
<evidence type="ECO:0000256" key="6">
    <source>
        <dbReference type="ARBA" id="ARBA00023170"/>
    </source>
</evidence>
<keyword evidence="2 8" id="KW-0812">Transmembrane</keyword>
<keyword evidence="3 9" id="KW-1133">Transmembrane helix</keyword>
<dbReference type="PANTHER" id="PTHR24238:SF47">
    <property type="entry name" value="ECDYSTEROIDS_DOPAMINE RECEPTOR-RELATED"/>
    <property type="match status" value="1"/>
</dbReference>
<feature type="transmembrane region" description="Helical" evidence="9">
    <location>
        <begin position="20"/>
        <end position="44"/>
    </location>
</feature>
<evidence type="ECO:0000256" key="9">
    <source>
        <dbReference type="SAM" id="Phobius"/>
    </source>
</evidence>
<evidence type="ECO:0000256" key="5">
    <source>
        <dbReference type="ARBA" id="ARBA00023136"/>
    </source>
</evidence>
<evidence type="ECO:0000313" key="12">
    <source>
        <dbReference type="Proteomes" id="UP000507470"/>
    </source>
</evidence>
<dbReference type="InterPro" id="IPR017452">
    <property type="entry name" value="GPCR_Rhodpsn_7TM"/>
</dbReference>
<feature type="domain" description="G-protein coupled receptors family 1 profile" evidence="10">
    <location>
        <begin position="34"/>
        <end position="248"/>
    </location>
</feature>
<evidence type="ECO:0000313" key="11">
    <source>
        <dbReference type="EMBL" id="CAC5369289.1"/>
    </source>
</evidence>
<dbReference type="PROSITE" id="PS00237">
    <property type="entry name" value="G_PROTEIN_RECEP_F1_1"/>
    <property type="match status" value="1"/>
</dbReference>
<evidence type="ECO:0000256" key="7">
    <source>
        <dbReference type="ARBA" id="ARBA00023224"/>
    </source>
</evidence>
<accession>A0A6J8AJT0</accession>
<keyword evidence="5 9" id="KW-0472">Membrane</keyword>
<dbReference type="PROSITE" id="PS50262">
    <property type="entry name" value="G_PROTEIN_RECEP_F1_2"/>
    <property type="match status" value="1"/>
</dbReference>
<gene>
    <name evidence="11" type="ORF">MCOR_8524</name>
</gene>
<dbReference type="GO" id="GO:0016020">
    <property type="term" value="C:membrane"/>
    <property type="evidence" value="ECO:0007669"/>
    <property type="project" value="UniProtKB-SubCell"/>
</dbReference>
<keyword evidence="7 8" id="KW-0807">Transducer</keyword>
<evidence type="ECO:0000256" key="1">
    <source>
        <dbReference type="ARBA" id="ARBA00004141"/>
    </source>
</evidence>
<dbReference type="CDD" id="cd00637">
    <property type="entry name" value="7tm_classA_rhodopsin-like"/>
    <property type="match status" value="1"/>
</dbReference>
<dbReference type="PANTHER" id="PTHR24238">
    <property type="entry name" value="G-PROTEIN COUPLED RECEPTOR"/>
    <property type="match status" value="1"/>
</dbReference>
<dbReference type="InterPro" id="IPR000276">
    <property type="entry name" value="GPCR_Rhodpsn"/>
</dbReference>
<evidence type="ECO:0000256" key="8">
    <source>
        <dbReference type="RuleBase" id="RU000688"/>
    </source>
</evidence>
<feature type="transmembrane region" description="Helical" evidence="9">
    <location>
        <begin position="53"/>
        <end position="74"/>
    </location>
</feature>
<comment type="subcellular location">
    <subcellularLocation>
        <location evidence="1">Membrane</location>
        <topology evidence="1">Multi-pass membrane protein</topology>
    </subcellularLocation>
</comment>
<feature type="transmembrane region" description="Helical" evidence="9">
    <location>
        <begin position="184"/>
        <end position="205"/>
    </location>
</feature>
<evidence type="ECO:0000256" key="3">
    <source>
        <dbReference type="ARBA" id="ARBA00022989"/>
    </source>
</evidence>
<dbReference type="Proteomes" id="UP000507470">
    <property type="component" value="Unassembled WGS sequence"/>
</dbReference>
<dbReference type="GO" id="GO:0004930">
    <property type="term" value="F:G protein-coupled receptor activity"/>
    <property type="evidence" value="ECO:0007669"/>
    <property type="project" value="UniProtKB-KW"/>
</dbReference>
<reference evidence="11 12" key="1">
    <citation type="submission" date="2020-06" db="EMBL/GenBank/DDBJ databases">
        <authorList>
            <person name="Li R."/>
            <person name="Bekaert M."/>
        </authorList>
    </citation>
    <scope>NUCLEOTIDE SEQUENCE [LARGE SCALE GENOMIC DNA]</scope>
    <source>
        <strain evidence="12">wild</strain>
    </source>
</reference>
<feature type="transmembrane region" description="Helical" evidence="9">
    <location>
        <begin position="94"/>
        <end position="112"/>
    </location>
</feature>
<dbReference type="Gene3D" id="1.20.1070.10">
    <property type="entry name" value="Rhodopsin 7-helix transmembrane proteins"/>
    <property type="match status" value="1"/>
</dbReference>
<dbReference type="EMBL" id="CACVKT020001582">
    <property type="protein sequence ID" value="CAC5369289.1"/>
    <property type="molecule type" value="Genomic_DNA"/>
</dbReference>
<keyword evidence="12" id="KW-1185">Reference proteome</keyword>
<proteinExistence type="inferred from homology"/>
<name>A0A6J8AJT0_MYTCO</name>
<dbReference type="Pfam" id="PF00001">
    <property type="entry name" value="7tm_1"/>
    <property type="match status" value="1"/>
</dbReference>
<keyword evidence="4 8" id="KW-0297">G-protein coupled receptor</keyword>
<evidence type="ECO:0000259" key="10">
    <source>
        <dbReference type="PROSITE" id="PS50262"/>
    </source>
</evidence>
<protein>
    <submittedName>
        <fullName evidence="11">CCKAR</fullName>
    </submittedName>
</protein>
<evidence type="ECO:0000256" key="4">
    <source>
        <dbReference type="ARBA" id="ARBA00023040"/>
    </source>
</evidence>
<organism evidence="11 12">
    <name type="scientific">Mytilus coruscus</name>
    <name type="common">Sea mussel</name>
    <dbReference type="NCBI Taxonomy" id="42192"/>
    <lineage>
        <taxon>Eukaryota</taxon>
        <taxon>Metazoa</taxon>
        <taxon>Spiralia</taxon>
        <taxon>Lophotrochozoa</taxon>
        <taxon>Mollusca</taxon>
        <taxon>Bivalvia</taxon>
        <taxon>Autobranchia</taxon>
        <taxon>Pteriomorphia</taxon>
        <taxon>Mytilida</taxon>
        <taxon>Mytiloidea</taxon>
        <taxon>Mytilidae</taxon>
        <taxon>Mytilinae</taxon>
        <taxon>Mytilus</taxon>
    </lineage>
</organism>
<dbReference type="AlphaFoldDB" id="A0A6J8AJT0"/>